<evidence type="ECO:0000313" key="4">
    <source>
        <dbReference type="Proteomes" id="UP001516023"/>
    </source>
</evidence>
<dbReference type="Proteomes" id="UP001516023">
    <property type="component" value="Unassembled WGS sequence"/>
</dbReference>
<feature type="chain" id="PRO_5044813163" description="DUF1995 domain-containing protein" evidence="1">
    <location>
        <begin position="26"/>
        <end position="291"/>
    </location>
</feature>
<dbReference type="AlphaFoldDB" id="A0ABD3QMU8"/>
<dbReference type="InterPro" id="IPR053021">
    <property type="entry name" value="Chloroplast_ADK"/>
</dbReference>
<evidence type="ECO:0000259" key="2">
    <source>
        <dbReference type="Pfam" id="PF09353"/>
    </source>
</evidence>
<sequence>MRNMISSTTPLIALFSLLTASHTTALIPATPGEQTRRAILSMRETISSIRSSGSSTPPRIYIDYLLPLPRETSDADIDPWPGGLAQMYPYAEATLKEILAGIVIDDESSPGTKPKDASSQIISASDCCGLFIQESPASPSCDVAALLFPGPDQLSNIQQIEEMVKDRTLILFNKQFTRAADFGFFAKDRAQKLIFDRYEWGFAFQEIACRGEDVKLTFEQSVGWQACVLIDDGDGNYNKEIDIMDATWDRKVRPNYLEMEKKINEVLPEPLWMRKMGDVQEKGFKFQRKVQ</sequence>
<gene>
    <name evidence="3" type="ORF">HJC23_013113</name>
</gene>
<evidence type="ECO:0000313" key="3">
    <source>
        <dbReference type="EMBL" id="KAL3801608.1"/>
    </source>
</evidence>
<protein>
    <recommendedName>
        <fullName evidence="2">DUF1995 domain-containing protein</fullName>
    </recommendedName>
</protein>
<dbReference type="InterPro" id="IPR018962">
    <property type="entry name" value="DUF1995"/>
</dbReference>
<dbReference type="EMBL" id="JABMIG020000025">
    <property type="protein sequence ID" value="KAL3801608.1"/>
    <property type="molecule type" value="Genomic_DNA"/>
</dbReference>
<proteinExistence type="predicted"/>
<keyword evidence="1" id="KW-0732">Signal</keyword>
<organism evidence="3 4">
    <name type="scientific">Cyclotella cryptica</name>
    <dbReference type="NCBI Taxonomy" id="29204"/>
    <lineage>
        <taxon>Eukaryota</taxon>
        <taxon>Sar</taxon>
        <taxon>Stramenopiles</taxon>
        <taxon>Ochrophyta</taxon>
        <taxon>Bacillariophyta</taxon>
        <taxon>Coscinodiscophyceae</taxon>
        <taxon>Thalassiosirophycidae</taxon>
        <taxon>Stephanodiscales</taxon>
        <taxon>Stephanodiscaceae</taxon>
        <taxon>Cyclotella</taxon>
    </lineage>
</organism>
<dbReference type="PANTHER" id="PTHR35509:SF4">
    <property type="entry name" value="DUF1995 DOMAIN-CONTAINING PROTEIN"/>
    <property type="match status" value="1"/>
</dbReference>
<name>A0ABD3QMU8_9STRA</name>
<keyword evidence="4" id="KW-1185">Reference proteome</keyword>
<feature type="domain" description="DUF1995" evidence="2">
    <location>
        <begin position="58"/>
        <end position="229"/>
    </location>
</feature>
<evidence type="ECO:0000256" key="1">
    <source>
        <dbReference type="SAM" id="SignalP"/>
    </source>
</evidence>
<dbReference type="PANTHER" id="PTHR35509">
    <property type="entry name" value="DOMAIN PROTEIN, PUTATIVE (DUF1995)-RELATED"/>
    <property type="match status" value="1"/>
</dbReference>
<dbReference type="Pfam" id="PF09353">
    <property type="entry name" value="DUF1995"/>
    <property type="match status" value="1"/>
</dbReference>
<accession>A0ABD3QMU8</accession>
<reference evidence="3 4" key="1">
    <citation type="journal article" date="2020" name="G3 (Bethesda)">
        <title>Improved Reference Genome for Cyclotella cryptica CCMP332, a Model for Cell Wall Morphogenesis, Salinity Adaptation, and Lipid Production in Diatoms (Bacillariophyta).</title>
        <authorList>
            <person name="Roberts W.R."/>
            <person name="Downey K.M."/>
            <person name="Ruck E.C."/>
            <person name="Traller J.C."/>
            <person name="Alverson A.J."/>
        </authorList>
    </citation>
    <scope>NUCLEOTIDE SEQUENCE [LARGE SCALE GENOMIC DNA]</scope>
    <source>
        <strain evidence="3 4">CCMP332</strain>
    </source>
</reference>
<comment type="caution">
    <text evidence="3">The sequence shown here is derived from an EMBL/GenBank/DDBJ whole genome shotgun (WGS) entry which is preliminary data.</text>
</comment>
<feature type="signal peptide" evidence="1">
    <location>
        <begin position="1"/>
        <end position="25"/>
    </location>
</feature>